<organism evidence="2">
    <name type="scientific">marine sediment metagenome</name>
    <dbReference type="NCBI Taxonomy" id="412755"/>
    <lineage>
        <taxon>unclassified sequences</taxon>
        <taxon>metagenomes</taxon>
        <taxon>ecological metagenomes</taxon>
    </lineage>
</organism>
<feature type="transmembrane region" description="Helical" evidence="1">
    <location>
        <begin position="148"/>
        <end position="167"/>
    </location>
</feature>
<name>A0A0F9IMP4_9ZZZZ</name>
<keyword evidence="1" id="KW-0472">Membrane</keyword>
<reference evidence="2" key="1">
    <citation type="journal article" date="2015" name="Nature">
        <title>Complex archaea that bridge the gap between prokaryotes and eukaryotes.</title>
        <authorList>
            <person name="Spang A."/>
            <person name="Saw J.H."/>
            <person name="Jorgensen S.L."/>
            <person name="Zaremba-Niedzwiedzka K."/>
            <person name="Martijn J."/>
            <person name="Lind A.E."/>
            <person name="van Eijk R."/>
            <person name="Schleper C."/>
            <person name="Guy L."/>
            <person name="Ettema T.J."/>
        </authorList>
    </citation>
    <scope>NUCLEOTIDE SEQUENCE</scope>
</reference>
<dbReference type="EMBL" id="LAZR01013636">
    <property type="protein sequence ID" value="KKM21059.1"/>
    <property type="molecule type" value="Genomic_DNA"/>
</dbReference>
<keyword evidence="1" id="KW-1133">Transmembrane helix</keyword>
<evidence type="ECO:0000256" key="1">
    <source>
        <dbReference type="SAM" id="Phobius"/>
    </source>
</evidence>
<feature type="transmembrane region" description="Helical" evidence="1">
    <location>
        <begin position="81"/>
        <end position="101"/>
    </location>
</feature>
<sequence length="179" mass="20981">MRKTKEKQYQKSDTVNIKQNKGYISINWGRQGGVILAYIAVLLGFYGIIANLVMVGEYGRWISYLDPRMDRTILIWPYKTYLQTFFLPVLFLFLICFLLTYKEDIPLYGIKASIWMVPVIVVEGFIFYWLMFGLSIDPFLLQFTRVEGYLNVFLLFIVCFSGSFIGMKIKQIVSKKKEL</sequence>
<feature type="transmembrane region" description="Helical" evidence="1">
    <location>
        <begin position="35"/>
        <end position="61"/>
    </location>
</feature>
<accession>A0A0F9IMP4</accession>
<proteinExistence type="predicted"/>
<gene>
    <name evidence="2" type="ORF">LCGC14_1639210</name>
</gene>
<dbReference type="AlphaFoldDB" id="A0A0F9IMP4"/>
<evidence type="ECO:0000313" key="2">
    <source>
        <dbReference type="EMBL" id="KKM21059.1"/>
    </source>
</evidence>
<feature type="transmembrane region" description="Helical" evidence="1">
    <location>
        <begin position="113"/>
        <end position="136"/>
    </location>
</feature>
<keyword evidence="1" id="KW-0812">Transmembrane</keyword>
<comment type="caution">
    <text evidence="2">The sequence shown here is derived from an EMBL/GenBank/DDBJ whole genome shotgun (WGS) entry which is preliminary data.</text>
</comment>
<protein>
    <submittedName>
        <fullName evidence="2">Uncharacterized protein</fullName>
    </submittedName>
</protein>